<dbReference type="EMBL" id="LAZP02000106">
    <property type="protein sequence ID" value="PFH60820.1"/>
    <property type="molecule type" value="Genomic_DNA"/>
</dbReference>
<dbReference type="Proteomes" id="UP000037136">
    <property type="component" value="Unassembled WGS sequence"/>
</dbReference>
<sequence length="82" mass="8816">MTASSPPPPPPAINYILSFILVGLAWGLTTPFIRRAARLRQPRPSLSGDASCGRRVWFACLAVVDFVRDPLCGSFSLSAVLS</sequence>
<dbReference type="AlphaFoldDB" id="A0A2A9PIW1"/>
<comment type="caution">
    <text evidence="2">The sequence shown here is derived from an EMBL/GenBank/DDBJ whole genome shotgun (WGS) entry which is preliminary data.</text>
</comment>
<keyword evidence="1" id="KW-1133">Transmembrane helix</keyword>
<proteinExistence type="predicted"/>
<dbReference type="OrthoDB" id="43458at2759"/>
<evidence type="ECO:0000313" key="2">
    <source>
        <dbReference type="EMBL" id="PFH60820.1"/>
    </source>
</evidence>
<evidence type="ECO:0000313" key="3">
    <source>
        <dbReference type="Proteomes" id="UP000037136"/>
    </source>
</evidence>
<gene>
    <name evidence="2" type="ORF">XA68_10281</name>
</gene>
<feature type="transmembrane region" description="Helical" evidence="1">
    <location>
        <begin position="12"/>
        <end position="33"/>
    </location>
</feature>
<reference evidence="2 3" key="1">
    <citation type="journal article" date="2015" name="BMC Genomics">
        <title>Gene expression during zombie ant biting behavior reflects the complexity underlying fungal parasitic behavioral manipulation.</title>
        <authorList>
            <person name="de Bekker C."/>
            <person name="Ohm R.A."/>
            <person name="Loreto R.G."/>
            <person name="Sebastian A."/>
            <person name="Albert I."/>
            <person name="Merrow M."/>
            <person name="Brachmann A."/>
            <person name="Hughes D.P."/>
        </authorList>
    </citation>
    <scope>NUCLEOTIDE SEQUENCE [LARGE SCALE GENOMIC DNA]</scope>
    <source>
        <strain evidence="2 3">SC16a</strain>
    </source>
</reference>
<keyword evidence="1" id="KW-0812">Transmembrane</keyword>
<name>A0A2A9PIW1_OPHUN</name>
<evidence type="ECO:0000256" key="1">
    <source>
        <dbReference type="SAM" id="Phobius"/>
    </source>
</evidence>
<keyword evidence="3" id="KW-1185">Reference proteome</keyword>
<accession>A0A2A9PIW1</accession>
<reference evidence="2 3" key="2">
    <citation type="journal article" date="2017" name="Sci. Rep.">
        <title>Ant-infecting Ophiocordyceps genomes reveal a high diversity of potential behavioral manipulation genes and a possible major role for enterotoxins.</title>
        <authorList>
            <person name="de Bekker C."/>
            <person name="Ohm R.A."/>
            <person name="Evans H.C."/>
            <person name="Brachmann A."/>
            <person name="Hughes D.P."/>
        </authorList>
    </citation>
    <scope>NUCLEOTIDE SEQUENCE [LARGE SCALE GENOMIC DNA]</scope>
    <source>
        <strain evidence="2 3">SC16a</strain>
    </source>
</reference>
<protein>
    <submittedName>
        <fullName evidence="2">Uncharacterized protein</fullName>
    </submittedName>
</protein>
<organism evidence="2 3">
    <name type="scientific">Ophiocordyceps unilateralis</name>
    <name type="common">Zombie-ant fungus</name>
    <name type="synonym">Torrubia unilateralis</name>
    <dbReference type="NCBI Taxonomy" id="268505"/>
    <lineage>
        <taxon>Eukaryota</taxon>
        <taxon>Fungi</taxon>
        <taxon>Dikarya</taxon>
        <taxon>Ascomycota</taxon>
        <taxon>Pezizomycotina</taxon>
        <taxon>Sordariomycetes</taxon>
        <taxon>Hypocreomycetidae</taxon>
        <taxon>Hypocreales</taxon>
        <taxon>Ophiocordycipitaceae</taxon>
        <taxon>Ophiocordyceps</taxon>
    </lineage>
</organism>
<keyword evidence="1" id="KW-0472">Membrane</keyword>